<organism evidence="1 2">
    <name type="scientific">Romanomermis culicivorax</name>
    <name type="common">Nematode worm</name>
    <dbReference type="NCBI Taxonomy" id="13658"/>
    <lineage>
        <taxon>Eukaryota</taxon>
        <taxon>Metazoa</taxon>
        <taxon>Ecdysozoa</taxon>
        <taxon>Nematoda</taxon>
        <taxon>Enoplea</taxon>
        <taxon>Dorylaimia</taxon>
        <taxon>Mermithida</taxon>
        <taxon>Mermithoidea</taxon>
        <taxon>Mermithidae</taxon>
        <taxon>Romanomermis</taxon>
    </lineage>
</organism>
<accession>A0A915IQ11</accession>
<proteinExistence type="predicted"/>
<name>A0A915IQ11_ROMCU</name>
<evidence type="ECO:0000313" key="1">
    <source>
        <dbReference type="Proteomes" id="UP000887565"/>
    </source>
</evidence>
<dbReference type="Proteomes" id="UP000887565">
    <property type="component" value="Unplaced"/>
</dbReference>
<keyword evidence="1" id="KW-1185">Reference proteome</keyword>
<sequence length="59" mass="6278">MPSVTLADAWASADGKFLAISPSLLDDDNNMLIKIAMPMEASNVSSCLFLGIIYSSIEV</sequence>
<reference evidence="2" key="1">
    <citation type="submission" date="2022-11" db="UniProtKB">
        <authorList>
            <consortium name="WormBaseParasite"/>
        </authorList>
    </citation>
    <scope>IDENTIFICATION</scope>
</reference>
<dbReference type="AlphaFoldDB" id="A0A915IQ11"/>
<evidence type="ECO:0000313" key="2">
    <source>
        <dbReference type="WBParaSite" id="nRc.2.0.1.t15896-RA"/>
    </source>
</evidence>
<protein>
    <submittedName>
        <fullName evidence="2">Uncharacterized protein</fullName>
    </submittedName>
</protein>
<dbReference type="WBParaSite" id="nRc.2.0.1.t15896-RA">
    <property type="protein sequence ID" value="nRc.2.0.1.t15896-RA"/>
    <property type="gene ID" value="nRc.2.0.1.g15896"/>
</dbReference>